<feature type="region of interest" description="Disordered" evidence="1">
    <location>
        <begin position="677"/>
        <end position="706"/>
    </location>
</feature>
<feature type="region of interest" description="Disordered" evidence="1">
    <location>
        <begin position="1115"/>
        <end position="1149"/>
    </location>
</feature>
<feature type="compositionally biased region" description="Low complexity" evidence="1">
    <location>
        <begin position="540"/>
        <end position="552"/>
    </location>
</feature>
<feature type="region of interest" description="Disordered" evidence="1">
    <location>
        <begin position="600"/>
        <end position="628"/>
    </location>
</feature>
<feature type="compositionally biased region" description="Polar residues" evidence="1">
    <location>
        <begin position="286"/>
        <end position="302"/>
    </location>
</feature>
<dbReference type="SUPFAM" id="SSF48065">
    <property type="entry name" value="DBL homology domain (DH-domain)"/>
    <property type="match status" value="1"/>
</dbReference>
<feature type="compositionally biased region" description="Polar residues" evidence="1">
    <location>
        <begin position="691"/>
        <end position="706"/>
    </location>
</feature>
<dbReference type="Gene3D" id="1.20.900.10">
    <property type="entry name" value="Dbl homology (DH) domain"/>
    <property type="match status" value="1"/>
</dbReference>
<dbReference type="Proteomes" id="UP000232875">
    <property type="component" value="Unassembled WGS sequence"/>
</dbReference>
<gene>
    <name evidence="4" type="ORF">MVES_002416</name>
</gene>
<feature type="region of interest" description="Disordered" evidence="1">
    <location>
        <begin position="268"/>
        <end position="339"/>
    </location>
</feature>
<dbReference type="SMART" id="SM00325">
    <property type="entry name" value="RhoGEF"/>
    <property type="match status" value="1"/>
</dbReference>
<dbReference type="PROSITE" id="PS51782">
    <property type="entry name" value="LYSM"/>
    <property type="match status" value="1"/>
</dbReference>
<evidence type="ECO:0000256" key="1">
    <source>
        <dbReference type="SAM" id="MobiDB-lite"/>
    </source>
</evidence>
<reference evidence="4 5" key="1">
    <citation type="submission" date="2017-10" db="EMBL/GenBank/DDBJ databases">
        <title>A novel species of cold-tolerant Malassezia isolated from bats.</title>
        <authorList>
            <person name="Lorch J.M."/>
            <person name="Palmer J.M."/>
            <person name="Vanderwolf K.J."/>
            <person name="Schmidt K.Z."/>
            <person name="Verant M.L."/>
            <person name="Weller T.J."/>
            <person name="Blehert D.S."/>
        </authorList>
    </citation>
    <scope>NUCLEOTIDE SEQUENCE [LARGE SCALE GENOMIC DNA]</scope>
    <source>
        <strain evidence="4 5">NWHC:44797-103</strain>
    </source>
</reference>
<dbReference type="InterPro" id="IPR035899">
    <property type="entry name" value="DBL_dom_sf"/>
</dbReference>
<feature type="domain" description="DH" evidence="2">
    <location>
        <begin position="31"/>
        <end position="216"/>
    </location>
</feature>
<dbReference type="InterPro" id="IPR045030">
    <property type="entry name" value="LYSM1-4"/>
</dbReference>
<organism evidence="4 5">
    <name type="scientific">Malassezia vespertilionis</name>
    <dbReference type="NCBI Taxonomy" id="2020962"/>
    <lineage>
        <taxon>Eukaryota</taxon>
        <taxon>Fungi</taxon>
        <taxon>Dikarya</taxon>
        <taxon>Basidiomycota</taxon>
        <taxon>Ustilaginomycotina</taxon>
        <taxon>Malasseziomycetes</taxon>
        <taxon>Malasseziales</taxon>
        <taxon>Malasseziaceae</taxon>
        <taxon>Malassezia</taxon>
    </lineage>
</organism>
<sequence length="1304" mass="142772">MNSAALSNGGGPELGQSTAGIRVTTEADHAKRINLLNELFSTETRYVGELCMIVRRVAGAWSPTNFPPPELDSMFRASEVLYRVNNEFLRSLQEIGPNPTSPKGLGSLLMQWVDKLQTPYTRFCSVRVHGLDALPNIQQNKELFRILSQVTAEIPPTNGGVWTLDALFDLPIARIGFYKKFYARLLRNTEHGRSDHALLQSANEKLDNIFLLAQQRASAPTQPPVYFRALSPPPAPAPALALASASASAPAPILAPPAARVEPAPYKQVQLPPQSSNPIAAPPIGINSSAPAPVLSHQNPAQNAYERTEDRSRDQETARQPPAPAPARPPQSAEKESTRAALTSLIPQLSVTELQGRIDSSYTMDIFTLQPKTCRLHINPSTLTFPRSVRLTDGALMQIRPPNGIDTRTVNNARLILFTDLLLIGEDIDRAENPLQPPNVWLMFPPLAGKFVDATSHGAPHENTIRITIMRRTELLIRLPSAECKQKWLHEIVLCRDFKPVQRAESGSSAAPLATLPTPLPALERASQPNTVPDEPNRTLSLPLPMQSMPSPADMSGGSLTSNAARMPQRLPPLLVPNVTANEQLLGSSLVEQDADLRSPSLPSAHLTRESSLNSIDSFPRMPARSRMDSPEIRVASPLGSPLTASPTASVVPKPLGALDEEVRSMRITNSPLSQKFPIMSEQARRPSEPSIPSNAQQSPVRSMSQPRLNAMVGAKLPSQTLQEGGRQATPDWLHHEPAPASAAQKQRRPAYNLCAQMRCKVFLKQSYAQWKALGNARLRLYHLQHTKENQLVVGSDKKTIISTIVLTNAVERVGKTGLAVELSDNGRLTGVVYMLHMRSEESANGLFHQLIIGRTFCPKTQPGDAVFALDDEPRFQAQTAPTARVAAKSPKHYGKSSTTKTLDKLEHWLGLKEAGPSTQRPAYVHAPQNHAHKQTAQVGSVAHAVQQHAPLHTHGVSVLVHPVAPFDTLEGIALRYGADVSIVRRSNRLWPGDAPQMREQLYIPVESCRWKPPNADIRVVQRRADGSLHPLQEETVAVVPRRHRSTPSEEMARRVNLLALPSGPEHEQQKVKGAPVECTSVDPDMLSFFGRCAPTYLDDPGESGLDDLLRLQQRRRVEGKSPKPAGKLKARATRPADTPNDEDTWRPNVWKFGANGFADTQRSAESGEAGSAAKRAPIISRPAVRNRAAHDQTETRSQDAPLIDLQDTPSISHPLEDIIRGALPNSGAAVNWMRPIHWGETLPEKPNAPKQDTSSAMLDFFSEMANAGEKMGSSLVQAVQDLRHISLGDTRRAQAARHTELPM</sequence>
<feature type="domain" description="LysM" evidence="3">
    <location>
        <begin position="960"/>
        <end position="1004"/>
    </location>
</feature>
<dbReference type="InterPro" id="IPR018392">
    <property type="entry name" value="LysM"/>
</dbReference>
<feature type="compositionally biased region" description="Basic and acidic residues" evidence="1">
    <location>
        <begin position="306"/>
        <end position="317"/>
    </location>
</feature>
<dbReference type="Gene3D" id="3.10.350.10">
    <property type="entry name" value="LysM domain"/>
    <property type="match status" value="1"/>
</dbReference>
<dbReference type="InterPro" id="IPR000219">
    <property type="entry name" value="DH_dom"/>
</dbReference>
<accession>A0A2N1JAF5</accession>
<protein>
    <recommendedName>
        <fullName evidence="6">DH domain-containing protein</fullName>
    </recommendedName>
</protein>
<dbReference type="PANTHER" id="PTHR20932:SF8">
    <property type="entry name" value="LD22649P"/>
    <property type="match status" value="1"/>
</dbReference>
<dbReference type="STRING" id="2020962.A0A2N1JAF5"/>
<dbReference type="Pfam" id="PF00621">
    <property type="entry name" value="RhoGEF"/>
    <property type="match status" value="1"/>
</dbReference>
<keyword evidence="5" id="KW-1185">Reference proteome</keyword>
<dbReference type="PANTHER" id="PTHR20932">
    <property type="entry name" value="LYSM AND PUTATIVE PEPTIDOGLYCAN-BINDING DOMAIN-CONTAINING PROTEIN"/>
    <property type="match status" value="1"/>
</dbReference>
<proteinExistence type="predicted"/>
<feature type="compositionally biased region" description="Low complexity" evidence="1">
    <location>
        <begin position="510"/>
        <end position="523"/>
    </location>
</feature>
<evidence type="ECO:0000313" key="5">
    <source>
        <dbReference type="Proteomes" id="UP000232875"/>
    </source>
</evidence>
<dbReference type="PROSITE" id="PS50010">
    <property type="entry name" value="DH_2"/>
    <property type="match status" value="1"/>
</dbReference>
<evidence type="ECO:0000259" key="3">
    <source>
        <dbReference type="PROSITE" id="PS51782"/>
    </source>
</evidence>
<feature type="region of interest" description="Disordered" evidence="1">
    <location>
        <begin position="506"/>
        <end position="560"/>
    </location>
</feature>
<feature type="compositionally biased region" description="Basic and acidic residues" evidence="1">
    <location>
        <begin position="1189"/>
        <end position="1198"/>
    </location>
</feature>
<feature type="region of interest" description="Disordered" evidence="1">
    <location>
        <begin position="1161"/>
        <end position="1200"/>
    </location>
</feature>
<evidence type="ECO:0000259" key="2">
    <source>
        <dbReference type="PROSITE" id="PS50010"/>
    </source>
</evidence>
<feature type="region of interest" description="Disordered" evidence="1">
    <location>
        <begin position="721"/>
        <end position="748"/>
    </location>
</feature>
<dbReference type="GO" id="GO:0005085">
    <property type="term" value="F:guanyl-nucleotide exchange factor activity"/>
    <property type="evidence" value="ECO:0007669"/>
    <property type="project" value="InterPro"/>
</dbReference>
<feature type="compositionally biased region" description="Low complexity" evidence="1">
    <location>
        <begin position="1164"/>
        <end position="1174"/>
    </location>
</feature>
<evidence type="ECO:0000313" key="4">
    <source>
        <dbReference type="EMBL" id="PKI83482.1"/>
    </source>
</evidence>
<dbReference type="InterPro" id="IPR036779">
    <property type="entry name" value="LysM_dom_sf"/>
</dbReference>
<evidence type="ECO:0008006" key="6">
    <source>
        <dbReference type="Google" id="ProtNLM"/>
    </source>
</evidence>
<dbReference type="EMBL" id="KZ454991">
    <property type="protein sequence ID" value="PKI83482.1"/>
    <property type="molecule type" value="Genomic_DNA"/>
</dbReference>
<name>A0A2N1JAF5_9BASI</name>
<dbReference type="OrthoDB" id="6244550at2759"/>